<comment type="caution">
    <text evidence="2">The sequence shown here is derived from an EMBL/GenBank/DDBJ whole genome shotgun (WGS) entry which is preliminary data.</text>
</comment>
<accession>A0A2N9VTU6</accession>
<dbReference type="KEGG" id="pht:BLM14_17130"/>
<keyword evidence="1" id="KW-0732">Signal</keyword>
<dbReference type="RefSeq" id="WP_100000538.1">
    <property type="nucleotide sequence ID" value="NZ_CP017940.1"/>
</dbReference>
<organism evidence="2 3">
    <name type="scientific">Phyllobacterium zundukense</name>
    <dbReference type="NCBI Taxonomy" id="1867719"/>
    <lineage>
        <taxon>Bacteria</taxon>
        <taxon>Pseudomonadati</taxon>
        <taxon>Pseudomonadota</taxon>
        <taxon>Alphaproteobacteria</taxon>
        <taxon>Hyphomicrobiales</taxon>
        <taxon>Phyllobacteriaceae</taxon>
        <taxon>Phyllobacterium</taxon>
    </lineage>
</organism>
<dbReference type="AlphaFoldDB" id="A0A2N9VTU6"/>
<name>A0A2N9VTU6_9HYPH</name>
<feature type="signal peptide" evidence="1">
    <location>
        <begin position="1"/>
        <end position="25"/>
    </location>
</feature>
<evidence type="ECO:0000256" key="1">
    <source>
        <dbReference type="SAM" id="SignalP"/>
    </source>
</evidence>
<reference evidence="2 3" key="1">
    <citation type="journal article" date="2017" name="Int J Environ Stud">
        <title>Does the Miocene-Pliocene relict legume Oxytropis triphylla form nitrogen-fixing nodules with a combination of bacterial strains?</title>
        <authorList>
            <person name="Safronova V."/>
            <person name="Belimov A."/>
            <person name="Sazanova A."/>
            <person name="Kuznetsova I."/>
            <person name="Popova J."/>
            <person name="Andronov E."/>
            <person name="Verkhozina A."/>
            <person name="Tikhonovich I."/>
        </authorList>
    </citation>
    <scope>NUCLEOTIDE SEQUENCE [LARGE SCALE GENOMIC DNA]</scope>
    <source>
        <strain evidence="2 3">Tri-38</strain>
    </source>
</reference>
<proteinExistence type="predicted"/>
<dbReference type="OrthoDB" id="8116316at2"/>
<evidence type="ECO:0000313" key="3">
    <source>
        <dbReference type="Proteomes" id="UP000232163"/>
    </source>
</evidence>
<dbReference type="Proteomes" id="UP000232163">
    <property type="component" value="Unassembled WGS sequence"/>
</dbReference>
<gene>
    <name evidence="2" type="ORF">B5P45_20970</name>
</gene>
<evidence type="ECO:0000313" key="2">
    <source>
        <dbReference type="EMBL" id="PIO42914.1"/>
    </source>
</evidence>
<sequence>MIRFLKTAGSVIFYGMIATTSPVHASEQLPSVKEGQGVVTALGPNASAITYWVSQADGWHVVTTVDTKSAETSESGNHAVVRFSAVLQPGQSQSISIPVTIGERQPELLIRRVADRIEVEPNSDLLN</sequence>
<feature type="chain" id="PRO_5014906148" evidence="1">
    <location>
        <begin position="26"/>
        <end position="127"/>
    </location>
</feature>
<keyword evidence="3" id="KW-1185">Reference proteome</keyword>
<protein>
    <submittedName>
        <fullName evidence="2">Uncharacterized protein</fullName>
    </submittedName>
</protein>
<dbReference type="EMBL" id="MZMT01000049">
    <property type="protein sequence ID" value="PIO42914.1"/>
    <property type="molecule type" value="Genomic_DNA"/>
</dbReference>